<comment type="caution">
    <text evidence="9">The sequence shown here is derived from an EMBL/GenBank/DDBJ whole genome shotgun (WGS) entry which is preliminary data.</text>
</comment>
<dbReference type="Pfam" id="PF10250">
    <property type="entry name" value="O-FucT"/>
    <property type="match status" value="1"/>
</dbReference>
<gene>
    <name evidence="9" type="ORF">GOP47_0021806</name>
    <name evidence="10" type="ORF">GOP47_0022253</name>
</gene>
<dbReference type="PIRSF" id="PIRSF009360">
    <property type="entry name" value="UCP009360"/>
    <property type="match status" value="1"/>
</dbReference>
<keyword evidence="5" id="KW-0119">Carbohydrate metabolism</keyword>
<keyword evidence="8" id="KW-0812">Transmembrane</keyword>
<dbReference type="GO" id="GO:0016757">
    <property type="term" value="F:glycosyltransferase activity"/>
    <property type="evidence" value="ECO:0007669"/>
    <property type="project" value="UniProtKB-KW"/>
</dbReference>
<feature type="transmembrane region" description="Helical" evidence="8">
    <location>
        <begin position="28"/>
        <end position="51"/>
    </location>
</feature>
<evidence type="ECO:0000256" key="4">
    <source>
        <dbReference type="ARBA" id="ARBA00023253"/>
    </source>
</evidence>
<dbReference type="EMBL" id="JABFUD020000021">
    <property type="protein sequence ID" value="KAI5063706.1"/>
    <property type="molecule type" value="Genomic_DNA"/>
</dbReference>
<evidence type="ECO:0000256" key="5">
    <source>
        <dbReference type="ARBA" id="ARBA00023277"/>
    </source>
</evidence>
<evidence type="ECO:0000256" key="2">
    <source>
        <dbReference type="ARBA" id="ARBA00022676"/>
    </source>
</evidence>
<evidence type="ECO:0000313" key="11">
    <source>
        <dbReference type="Proteomes" id="UP000886520"/>
    </source>
</evidence>
<organism evidence="9 11">
    <name type="scientific">Adiantum capillus-veneris</name>
    <name type="common">Maidenhair fern</name>
    <dbReference type="NCBI Taxonomy" id="13818"/>
    <lineage>
        <taxon>Eukaryota</taxon>
        <taxon>Viridiplantae</taxon>
        <taxon>Streptophyta</taxon>
        <taxon>Embryophyta</taxon>
        <taxon>Tracheophyta</taxon>
        <taxon>Polypodiopsida</taxon>
        <taxon>Polypodiidae</taxon>
        <taxon>Polypodiales</taxon>
        <taxon>Pteridineae</taxon>
        <taxon>Pteridaceae</taxon>
        <taxon>Vittarioideae</taxon>
        <taxon>Adiantum</taxon>
    </lineage>
</organism>
<keyword evidence="4" id="KW-0294">Fucose metabolism</keyword>
<protein>
    <recommendedName>
        <fullName evidence="6">O-fucosyltransferase family protein</fullName>
    </recommendedName>
</protein>
<keyword evidence="11" id="KW-1185">Reference proteome</keyword>
<keyword evidence="8" id="KW-1133">Transmembrane helix</keyword>
<evidence type="ECO:0000256" key="6">
    <source>
        <dbReference type="ARBA" id="ARBA00030350"/>
    </source>
</evidence>
<sequence length="581" mass="65750">MAFHPHHHHALTHHGSVRIRFVLAPSTMPLFFCGAMLFMLALVSMIIGPLLDIDLPLRHREHHHLVQLVPLPNQSVVTNNVSHLYLSNVSAVVDILPDTIWASPLANYYHGCSAPSKSFPGRVSSFHSNGYIYVETSGGLNQQRIGIIDAVVVARLLNATLIIPFLDHGSFWRDNSNFSDVFDAEWFIASLAPDVRILKEIPARLRITREMLYSTRAPRRSEPNFYIRYVLPLLKRKRAIRLTKFDFRLSSGLEEGLQKLRCRVSYSALRFTSAITTMGQTIVRRLRQKGGRYIALHLRFEPDMLAFTGCYYGGGEKERRELGLLRKRWTTLSPLRLENVRRSGKCPLTPEEVGLMLHALGFSRDTHIYIASGEVYGGEASLAPLKALFPHFHTKDTLTSLDELGPFVSYTNRMAAIDYIVCEESDVFITNYNGNMVKVLAGSRRYHGHKRTIQPNVKKLGSLFLSRPNMTWKAFSTKLRHVQRGYIGEPNEQRPGGDFFEYPQSCICKTQEGNITFSQMLHQKSDVGEPMEFDTNDEQGNEVEEEDILHLQHADLANEANAGSGGQAVSREGEEISWLSD</sequence>
<evidence type="ECO:0000313" key="9">
    <source>
        <dbReference type="EMBL" id="KAI5063259.1"/>
    </source>
</evidence>
<dbReference type="EMBL" id="JABFUD020000021">
    <property type="protein sequence ID" value="KAI5063259.1"/>
    <property type="molecule type" value="Genomic_DNA"/>
</dbReference>
<name>A0A9D4U851_ADICA</name>
<reference evidence="9" key="1">
    <citation type="submission" date="2021-01" db="EMBL/GenBank/DDBJ databases">
        <title>Adiantum capillus-veneris genome.</title>
        <authorList>
            <person name="Fang Y."/>
            <person name="Liao Q."/>
        </authorList>
    </citation>
    <scope>NUCLEOTIDE SEQUENCE</scope>
    <source>
        <strain evidence="9">H3</strain>
        <tissue evidence="9">Leaf</tissue>
    </source>
</reference>
<dbReference type="InterPro" id="IPR019378">
    <property type="entry name" value="GDP-Fuc_O-FucTrfase"/>
</dbReference>
<dbReference type="GO" id="GO:0006004">
    <property type="term" value="P:fucose metabolic process"/>
    <property type="evidence" value="ECO:0007669"/>
    <property type="project" value="UniProtKB-KW"/>
</dbReference>
<keyword evidence="2" id="KW-0328">Glycosyltransferase</keyword>
<accession>A0A9D4U851</accession>
<evidence type="ECO:0000313" key="10">
    <source>
        <dbReference type="EMBL" id="KAI5063706.1"/>
    </source>
</evidence>
<dbReference type="OrthoDB" id="1882547at2759"/>
<feature type="region of interest" description="Disordered" evidence="7">
    <location>
        <begin position="558"/>
        <end position="581"/>
    </location>
</feature>
<dbReference type="PANTHER" id="PTHR31818">
    <property type="entry name" value="O-FUCOSYLTRANSFERASE 16"/>
    <property type="match status" value="1"/>
</dbReference>
<dbReference type="AlphaFoldDB" id="A0A9D4U851"/>
<keyword evidence="8" id="KW-0472">Membrane</keyword>
<comment type="similarity">
    <text evidence="1">Belongs to the glycosyltransferase GT106 family.</text>
</comment>
<keyword evidence="3" id="KW-0808">Transferase</keyword>
<dbReference type="Proteomes" id="UP000886520">
    <property type="component" value="Chromosome 21"/>
</dbReference>
<evidence type="ECO:0000256" key="8">
    <source>
        <dbReference type="SAM" id="Phobius"/>
    </source>
</evidence>
<dbReference type="PANTHER" id="PTHR31818:SF1">
    <property type="entry name" value="O-FUCOSYLTRANSFERASE 16"/>
    <property type="match status" value="1"/>
</dbReference>
<dbReference type="CDD" id="cd11299">
    <property type="entry name" value="O-FucT_plant"/>
    <property type="match status" value="1"/>
</dbReference>
<evidence type="ECO:0000256" key="3">
    <source>
        <dbReference type="ARBA" id="ARBA00022679"/>
    </source>
</evidence>
<evidence type="ECO:0000256" key="1">
    <source>
        <dbReference type="ARBA" id="ARBA00007737"/>
    </source>
</evidence>
<evidence type="ECO:0000256" key="7">
    <source>
        <dbReference type="SAM" id="MobiDB-lite"/>
    </source>
</evidence>
<dbReference type="InterPro" id="IPR024709">
    <property type="entry name" value="FucosylTrfase_pln"/>
</dbReference>
<proteinExistence type="inferred from homology"/>